<dbReference type="GO" id="GO:0004519">
    <property type="term" value="F:endonuclease activity"/>
    <property type="evidence" value="ECO:0007669"/>
    <property type="project" value="UniProtKB-KW"/>
</dbReference>
<reference evidence="1 2" key="1">
    <citation type="submission" date="2024-03" db="EMBL/GenBank/DDBJ databases">
        <title>Human intestinal bacterial collection.</title>
        <authorList>
            <person name="Pauvert C."/>
            <person name="Hitch T.C.A."/>
            <person name="Clavel T."/>
        </authorList>
    </citation>
    <scope>NUCLEOTIDE SEQUENCE [LARGE SCALE GENOMIC DNA]</scope>
    <source>
        <strain evidence="1 2">CLA-KB-H122</strain>
    </source>
</reference>
<keyword evidence="1" id="KW-0255">Endonuclease</keyword>
<evidence type="ECO:0000313" key="1">
    <source>
        <dbReference type="EMBL" id="MEQ2545152.1"/>
    </source>
</evidence>
<organism evidence="1 2">
    <name type="scientific">Alistipes intestinihominis</name>
    <dbReference type="NCBI Taxonomy" id="3133172"/>
    <lineage>
        <taxon>Bacteria</taxon>
        <taxon>Pseudomonadati</taxon>
        <taxon>Bacteroidota</taxon>
        <taxon>Bacteroidia</taxon>
        <taxon>Bacteroidales</taxon>
        <taxon>Rikenellaceae</taxon>
        <taxon>Alistipes</taxon>
    </lineage>
</organism>
<evidence type="ECO:0000313" key="2">
    <source>
        <dbReference type="Proteomes" id="UP001460202"/>
    </source>
</evidence>
<gene>
    <name evidence="1" type="ORF">WMO46_09360</name>
</gene>
<feature type="non-terminal residue" evidence="1">
    <location>
        <position position="89"/>
    </location>
</feature>
<keyword evidence="1" id="KW-0378">Hydrolase</keyword>
<dbReference type="Proteomes" id="UP001460202">
    <property type="component" value="Unassembled WGS sequence"/>
</dbReference>
<dbReference type="EMBL" id="JBBMFL010000010">
    <property type="protein sequence ID" value="MEQ2545152.1"/>
    <property type="molecule type" value="Genomic_DNA"/>
</dbReference>
<proteinExistence type="predicted"/>
<comment type="caution">
    <text evidence="1">The sequence shown here is derived from an EMBL/GenBank/DDBJ whole genome shotgun (WGS) entry which is preliminary data.</text>
</comment>
<name>A0ABV1GXL3_9BACT</name>
<sequence>MNGKQLKNSILQWAIQGKLVPQDPNDEPASVLLERIREEKARLVKEKKIKKDKNESIIYRGEDNSYYEKFLATGEEKCIDEEIPFAIPS</sequence>
<protein>
    <submittedName>
        <fullName evidence="1">Restriction endonuclease subunit S</fullName>
    </submittedName>
</protein>
<keyword evidence="2" id="KW-1185">Reference proteome</keyword>
<accession>A0ABV1GXL3</accession>
<keyword evidence="1" id="KW-0540">Nuclease</keyword>